<feature type="transmembrane region" description="Helical" evidence="1">
    <location>
        <begin position="205"/>
        <end position="228"/>
    </location>
</feature>
<keyword evidence="1" id="KW-0472">Membrane</keyword>
<organism evidence="3 4">
    <name type="scientific">candidate division WWE3 bacterium GW2011_GWC2_41_23</name>
    <dbReference type="NCBI Taxonomy" id="1619123"/>
    <lineage>
        <taxon>Bacteria</taxon>
        <taxon>Katanobacteria</taxon>
    </lineage>
</organism>
<gene>
    <name evidence="3" type="ORF">UU55_C0002G0007</name>
</gene>
<evidence type="ECO:0000259" key="2">
    <source>
        <dbReference type="Pfam" id="PF13231"/>
    </source>
</evidence>
<dbReference type="EMBL" id="LCBB01000002">
    <property type="protein sequence ID" value="KKS03402.1"/>
    <property type="molecule type" value="Genomic_DNA"/>
</dbReference>
<feature type="transmembrane region" description="Helical" evidence="1">
    <location>
        <begin position="391"/>
        <end position="416"/>
    </location>
</feature>
<evidence type="ECO:0000313" key="3">
    <source>
        <dbReference type="EMBL" id="KKS03402.1"/>
    </source>
</evidence>
<dbReference type="InterPro" id="IPR038731">
    <property type="entry name" value="RgtA/B/C-like"/>
</dbReference>
<comment type="caution">
    <text evidence="3">The sequence shown here is derived from an EMBL/GenBank/DDBJ whole genome shotgun (WGS) entry which is preliminary data.</text>
</comment>
<feature type="transmembrane region" description="Helical" evidence="1">
    <location>
        <begin position="123"/>
        <end position="142"/>
    </location>
</feature>
<reference evidence="3 4" key="1">
    <citation type="journal article" date="2015" name="Nature">
        <title>rRNA introns, odd ribosomes, and small enigmatic genomes across a large radiation of phyla.</title>
        <authorList>
            <person name="Brown C.T."/>
            <person name="Hug L.A."/>
            <person name="Thomas B.C."/>
            <person name="Sharon I."/>
            <person name="Castelle C.J."/>
            <person name="Singh A."/>
            <person name="Wilkins M.J."/>
            <person name="Williams K.H."/>
            <person name="Banfield J.F."/>
        </authorList>
    </citation>
    <scope>NUCLEOTIDE SEQUENCE [LARGE SCALE GENOMIC DNA]</scope>
</reference>
<dbReference type="Proteomes" id="UP000033947">
    <property type="component" value="Unassembled WGS sequence"/>
</dbReference>
<feature type="transmembrane region" description="Helical" evidence="1">
    <location>
        <begin position="6"/>
        <end position="23"/>
    </location>
</feature>
<proteinExistence type="predicted"/>
<dbReference type="AlphaFoldDB" id="A0A0G0VUP9"/>
<feature type="domain" description="Glycosyltransferase RgtA/B/C/D-like" evidence="2">
    <location>
        <begin position="128"/>
        <end position="262"/>
    </location>
</feature>
<feature type="transmembrane region" description="Helical" evidence="1">
    <location>
        <begin position="335"/>
        <end position="355"/>
    </location>
</feature>
<dbReference type="Pfam" id="PF13231">
    <property type="entry name" value="PMT_2"/>
    <property type="match status" value="1"/>
</dbReference>
<sequence length="457" mass="52753">MTQLKIFLISLAVFFIPFIIPGFRNVNSLIIQSEDTVPSIFTTISIIKDQTLYLDKYYVMMRDRYPHPDDKDFQKDLTPFYLRKIDGHYITAFPIVTSIISIPVFILPVIFNMPLTWDNLALLGHLSGALIMALAGLFMFKTLREGFDLEEKKSKILTAVFLFATVNFAMLSQAMWQHGTLQLLSILGIYFFLKHQKNPNAYINMLFSGLFFGFAFLSRPTAGLPILLIELYLIFTNLHKIDNLFKSATTFTSGLFIAASFFFWYNSVFYYDIQNQGYSDQLFGSWLSPFPVSFLGVWLSPSKGILIFSPVFIFSIYGLYLAVKNKIDKAGLYKIFAVIILLHTLVISLWKHWYGGWSFGYRMSGDVLPYFIFLMIPYINSVYFEKTKKLFFVLFGLSVFIEIYGLLFFDGIWHAAYDLGFENTSWLWSIKDSQFLFDIRRVLVKLGLMASACPKCL</sequence>
<feature type="transmembrane region" description="Helical" evidence="1">
    <location>
        <begin position="305"/>
        <end position="323"/>
    </location>
</feature>
<protein>
    <recommendedName>
        <fullName evidence="2">Glycosyltransferase RgtA/B/C/D-like domain-containing protein</fullName>
    </recommendedName>
</protein>
<keyword evidence="1" id="KW-0812">Transmembrane</keyword>
<evidence type="ECO:0000313" key="4">
    <source>
        <dbReference type="Proteomes" id="UP000033947"/>
    </source>
</evidence>
<feature type="transmembrane region" description="Helical" evidence="1">
    <location>
        <begin position="154"/>
        <end position="170"/>
    </location>
</feature>
<name>A0A0G0VUP9_UNCKA</name>
<feature type="transmembrane region" description="Helical" evidence="1">
    <location>
        <begin position="176"/>
        <end position="193"/>
    </location>
</feature>
<feature type="transmembrane region" description="Helical" evidence="1">
    <location>
        <begin position="89"/>
        <end position="111"/>
    </location>
</feature>
<feature type="transmembrane region" description="Helical" evidence="1">
    <location>
        <begin position="367"/>
        <end position="384"/>
    </location>
</feature>
<evidence type="ECO:0000256" key="1">
    <source>
        <dbReference type="SAM" id="Phobius"/>
    </source>
</evidence>
<accession>A0A0G0VUP9</accession>
<feature type="transmembrane region" description="Helical" evidence="1">
    <location>
        <begin position="282"/>
        <end position="299"/>
    </location>
</feature>
<feature type="transmembrane region" description="Helical" evidence="1">
    <location>
        <begin position="248"/>
        <end position="270"/>
    </location>
</feature>
<keyword evidence="1" id="KW-1133">Transmembrane helix</keyword>